<sequence length="452" mass="49928">HQPKKQKFSHPARPPPSFWDNLSEIPLTENALHELDRRNRDSTQSTHSLSRIQSCRPVTRRFAAELRTLARQGGPDLSDLRGCDKPAFGHEMSSSQSSLSRRKRRLAFTSKTPSDTKTPGTKTTKSTGPYDRAFQQHLVDFGIYPDGYEYPDGRIPPEPENMEEITRILAQPRPSLSPSRFSREDFRKFKRADAHAAKERQVTTSVIPIIEGDVGDNKCVAGEIPFTNLDHLTDGSLVPGNPDRYYGARPEQLDREVRTKLGDRIIPSTQHDLPIAPNFSLAAKGPDGSSAVAQRQASYDVTLGARGMLDLISYGKLEPVYDNKAYAMTCTYHAGTLKMYTGHPIPPANPGARPEYVTTQVKAYALTSDYDTYRQGAAAYRNGRDWAKRQRDEAIKRANERVASIRTGASPSDDNPALSFATVSDSTLGHVSEEATGARPGQSAFQLGVGTL</sequence>
<comment type="caution">
    <text evidence="2">The sequence shown here is derived from an EMBL/GenBank/DDBJ whole genome shotgun (WGS) entry which is preliminary data.</text>
</comment>
<feature type="non-terminal residue" evidence="2">
    <location>
        <position position="1"/>
    </location>
</feature>
<keyword evidence="3" id="KW-1185">Reference proteome</keyword>
<evidence type="ECO:0000313" key="3">
    <source>
        <dbReference type="Proteomes" id="UP000078237"/>
    </source>
</evidence>
<evidence type="ECO:0000256" key="1">
    <source>
        <dbReference type="SAM" id="MobiDB-lite"/>
    </source>
</evidence>
<protein>
    <submittedName>
        <fullName evidence="2">Uncharacterized protein</fullName>
    </submittedName>
</protein>
<accession>A0A175W0U3</accession>
<reference evidence="2 3" key="1">
    <citation type="journal article" date="2016" name="Genome Announc.">
        <title>Genome Sequence of Madurella mycetomatis mm55, Isolated from a Human Mycetoma Case in Sudan.</title>
        <authorList>
            <person name="Smit S."/>
            <person name="Derks M.F."/>
            <person name="Bervoets S."/>
            <person name="Fahal A."/>
            <person name="van Leeuwen W."/>
            <person name="van Belkum A."/>
            <person name="van de Sande W.W."/>
        </authorList>
    </citation>
    <scope>NUCLEOTIDE SEQUENCE [LARGE SCALE GENOMIC DNA]</scope>
    <source>
        <strain evidence="3">mm55</strain>
    </source>
</reference>
<dbReference type="EMBL" id="LCTW02000175">
    <property type="protein sequence ID" value="KXX77155.1"/>
    <property type="molecule type" value="Genomic_DNA"/>
</dbReference>
<evidence type="ECO:0000313" key="2">
    <source>
        <dbReference type="EMBL" id="KXX77155.1"/>
    </source>
</evidence>
<proteinExistence type="predicted"/>
<dbReference type="STRING" id="100816.A0A175W0U3"/>
<feature type="compositionally biased region" description="Low complexity" evidence="1">
    <location>
        <begin position="109"/>
        <end position="129"/>
    </location>
</feature>
<gene>
    <name evidence="2" type="ORF">MMYC01_207569</name>
</gene>
<dbReference type="AlphaFoldDB" id="A0A175W0U3"/>
<dbReference type="VEuPathDB" id="FungiDB:MMYC01_207569"/>
<organism evidence="2 3">
    <name type="scientific">Madurella mycetomatis</name>
    <dbReference type="NCBI Taxonomy" id="100816"/>
    <lineage>
        <taxon>Eukaryota</taxon>
        <taxon>Fungi</taxon>
        <taxon>Dikarya</taxon>
        <taxon>Ascomycota</taxon>
        <taxon>Pezizomycotina</taxon>
        <taxon>Sordariomycetes</taxon>
        <taxon>Sordariomycetidae</taxon>
        <taxon>Sordariales</taxon>
        <taxon>Sordariales incertae sedis</taxon>
        <taxon>Madurella</taxon>
    </lineage>
</organism>
<name>A0A175W0U3_9PEZI</name>
<feature type="region of interest" description="Disordered" evidence="1">
    <location>
        <begin position="73"/>
        <end position="129"/>
    </location>
</feature>
<feature type="compositionally biased region" description="Basic residues" evidence="1">
    <location>
        <begin position="1"/>
        <end position="10"/>
    </location>
</feature>
<dbReference type="Proteomes" id="UP000078237">
    <property type="component" value="Unassembled WGS sequence"/>
</dbReference>
<feature type="region of interest" description="Disordered" evidence="1">
    <location>
        <begin position="1"/>
        <end position="22"/>
    </location>
</feature>
<dbReference type="OrthoDB" id="5336565at2759"/>
<feature type="compositionally biased region" description="Basic and acidic residues" evidence="1">
    <location>
        <begin position="78"/>
        <end position="88"/>
    </location>
</feature>